<protein>
    <submittedName>
        <fullName evidence="7">AI-2E family transporter</fullName>
    </submittedName>
</protein>
<dbReference type="InterPro" id="IPR002549">
    <property type="entry name" value="AI-2E-like"/>
</dbReference>
<dbReference type="STRING" id="1921803.NIES593_13930"/>
<evidence type="ECO:0000313" key="8">
    <source>
        <dbReference type="Proteomes" id="UP000186868"/>
    </source>
</evidence>
<keyword evidence="3 6" id="KW-0812">Transmembrane</keyword>
<dbReference type="Proteomes" id="UP000186868">
    <property type="component" value="Unassembled WGS sequence"/>
</dbReference>
<feature type="transmembrane region" description="Helical" evidence="6">
    <location>
        <begin position="237"/>
        <end position="256"/>
    </location>
</feature>
<evidence type="ECO:0000256" key="4">
    <source>
        <dbReference type="ARBA" id="ARBA00022989"/>
    </source>
</evidence>
<reference evidence="7 8" key="1">
    <citation type="submission" date="2016-11" db="EMBL/GenBank/DDBJ databases">
        <title>Draft Genome Sequences of Nine Cyanobacterial Strains from Diverse Habitats.</title>
        <authorList>
            <person name="Zhu T."/>
            <person name="Hou S."/>
            <person name="Lu X."/>
            <person name="Hess W.R."/>
        </authorList>
    </citation>
    <scope>NUCLEOTIDE SEQUENCE [LARGE SCALE GENOMIC DNA]</scope>
    <source>
        <strain evidence="7 8">NIES-593</strain>
    </source>
</reference>
<proteinExistence type="inferred from homology"/>
<sequence length="343" mass="38697">MNLGRSLGLIALILSLYILWEMRQLLLLFFTAVVLAIAINQLVKQLQRWVKRRAVAIFLSLAILFVLLIIFLWLIVPAFVEQIQQLLELLPQVFVQIQAGIQWLQARLAEQDFRNLPDLSTIIQQLQPYVTQLLAQTFDFFSASVNVILQLVLVLVLSLMLLINPQPYRNLFIRLFPSFYRQRANEIISHCEVALGNWTIGILMQMGFVALMSGMSLWILQVPLALAHAILAGLLDLIPNIGPTLSAVFPIAIALLDSPWKAVAVLIVYIVIQNLESYWLTPAIMAKQVSLLPAITLTAQIIFASFFGVLGLLMALPLTVVAKIWLEEVLFKDVLDKWRHAPS</sequence>
<feature type="transmembrane region" description="Helical" evidence="6">
    <location>
        <begin position="25"/>
        <end position="43"/>
    </location>
</feature>
<comment type="similarity">
    <text evidence="2">Belongs to the autoinducer-2 exporter (AI-2E) (TC 2.A.86) family.</text>
</comment>
<feature type="transmembrane region" description="Helical" evidence="6">
    <location>
        <begin position="301"/>
        <end position="326"/>
    </location>
</feature>
<accession>A0A1U7HER1</accession>
<evidence type="ECO:0000256" key="2">
    <source>
        <dbReference type="ARBA" id="ARBA00009773"/>
    </source>
</evidence>
<dbReference type="GO" id="GO:0055085">
    <property type="term" value="P:transmembrane transport"/>
    <property type="evidence" value="ECO:0007669"/>
    <property type="project" value="TreeGrafter"/>
</dbReference>
<name>A0A1U7HER1_9CYAN</name>
<evidence type="ECO:0000256" key="6">
    <source>
        <dbReference type="SAM" id="Phobius"/>
    </source>
</evidence>
<dbReference type="PANTHER" id="PTHR21716:SF62">
    <property type="entry name" value="TRANSPORT PROTEIN YDBI-RELATED"/>
    <property type="match status" value="1"/>
</dbReference>
<evidence type="ECO:0000256" key="5">
    <source>
        <dbReference type="ARBA" id="ARBA00023136"/>
    </source>
</evidence>
<feature type="transmembrane region" description="Helical" evidence="6">
    <location>
        <begin position="208"/>
        <end position="231"/>
    </location>
</feature>
<dbReference type="EMBL" id="MRCB01000016">
    <property type="protein sequence ID" value="OKH22031.1"/>
    <property type="molecule type" value="Genomic_DNA"/>
</dbReference>
<organism evidence="7 8">
    <name type="scientific">Hydrococcus rivularis NIES-593</name>
    <dbReference type="NCBI Taxonomy" id="1921803"/>
    <lineage>
        <taxon>Bacteria</taxon>
        <taxon>Bacillati</taxon>
        <taxon>Cyanobacteriota</taxon>
        <taxon>Cyanophyceae</taxon>
        <taxon>Pleurocapsales</taxon>
        <taxon>Hydrococcaceae</taxon>
        <taxon>Hydrococcus</taxon>
    </lineage>
</organism>
<dbReference type="PANTHER" id="PTHR21716">
    <property type="entry name" value="TRANSMEMBRANE PROTEIN"/>
    <property type="match status" value="1"/>
</dbReference>
<comment type="subcellular location">
    <subcellularLocation>
        <location evidence="1">Membrane</location>
        <topology evidence="1">Multi-pass membrane protein</topology>
    </subcellularLocation>
</comment>
<dbReference type="Pfam" id="PF01594">
    <property type="entry name" value="AI-2E_transport"/>
    <property type="match status" value="1"/>
</dbReference>
<dbReference type="AlphaFoldDB" id="A0A1U7HER1"/>
<evidence type="ECO:0000256" key="3">
    <source>
        <dbReference type="ARBA" id="ARBA00022692"/>
    </source>
</evidence>
<keyword evidence="4 6" id="KW-1133">Transmembrane helix</keyword>
<evidence type="ECO:0000313" key="7">
    <source>
        <dbReference type="EMBL" id="OKH22031.1"/>
    </source>
</evidence>
<keyword evidence="5 6" id="KW-0472">Membrane</keyword>
<keyword evidence="8" id="KW-1185">Reference proteome</keyword>
<evidence type="ECO:0000256" key="1">
    <source>
        <dbReference type="ARBA" id="ARBA00004141"/>
    </source>
</evidence>
<dbReference type="RefSeq" id="WP_073600166.1">
    <property type="nucleotide sequence ID" value="NZ_MRCB01000016.1"/>
</dbReference>
<gene>
    <name evidence="7" type="ORF">NIES593_13930</name>
</gene>
<comment type="caution">
    <text evidence="7">The sequence shown here is derived from an EMBL/GenBank/DDBJ whole genome shotgun (WGS) entry which is preliminary data.</text>
</comment>
<feature type="transmembrane region" description="Helical" evidence="6">
    <location>
        <begin position="263"/>
        <end position="281"/>
    </location>
</feature>
<dbReference type="OrthoDB" id="506451at2"/>
<feature type="transmembrane region" description="Helical" evidence="6">
    <location>
        <begin position="140"/>
        <end position="163"/>
    </location>
</feature>
<dbReference type="GO" id="GO:0016020">
    <property type="term" value="C:membrane"/>
    <property type="evidence" value="ECO:0007669"/>
    <property type="project" value="UniProtKB-SubCell"/>
</dbReference>
<feature type="transmembrane region" description="Helical" evidence="6">
    <location>
        <begin position="55"/>
        <end position="80"/>
    </location>
</feature>